<protein>
    <submittedName>
        <fullName evidence="1">Polyketide cyclase</fullName>
    </submittedName>
</protein>
<dbReference type="SUPFAM" id="SSF55961">
    <property type="entry name" value="Bet v1-like"/>
    <property type="match status" value="1"/>
</dbReference>
<evidence type="ECO:0000313" key="1">
    <source>
        <dbReference type="EMBL" id="KFF10426.1"/>
    </source>
</evidence>
<dbReference type="EMBL" id="JPRH01000011">
    <property type="protein sequence ID" value="KFF10426.1"/>
    <property type="molecule type" value="Genomic_DNA"/>
</dbReference>
<proteinExistence type="predicted"/>
<dbReference type="InterPro" id="IPR023393">
    <property type="entry name" value="START-like_dom_sf"/>
</dbReference>
<dbReference type="OrthoDB" id="9807923at2"/>
<name>A0A086A162_9FLAO</name>
<sequence>MKILRRIIIVLGSLLILWLVMAAFVSGKCQYEKSITINVPAEKVWQYTNTLKAMDGWNPKNSTDPEMKKDWSGTTGQPGEKMCWISSKNTSVKGCQELTKLDAADKRIDTSITYAPPYESSANAYVKVVSEENGSKVTWGFTSEIPYPFTLMKVFMDLESSVGKDYQKGLSKLKEIAERP</sequence>
<dbReference type="STRING" id="445961.IW15_20605"/>
<dbReference type="RefSeq" id="WP_034714923.1">
    <property type="nucleotide sequence ID" value="NZ_JPRH01000011.1"/>
</dbReference>
<organism evidence="1 2">
    <name type="scientific">Chryseobacterium soli</name>
    <dbReference type="NCBI Taxonomy" id="445961"/>
    <lineage>
        <taxon>Bacteria</taxon>
        <taxon>Pseudomonadati</taxon>
        <taxon>Bacteroidota</taxon>
        <taxon>Flavobacteriia</taxon>
        <taxon>Flavobacteriales</taxon>
        <taxon>Weeksellaceae</taxon>
        <taxon>Chryseobacterium group</taxon>
        <taxon>Chryseobacterium</taxon>
    </lineage>
</organism>
<gene>
    <name evidence="1" type="ORF">IW15_20605</name>
</gene>
<keyword evidence="2" id="KW-1185">Reference proteome</keyword>
<accession>A0A086A162</accession>
<dbReference type="eggNOG" id="COG1670">
    <property type="taxonomic scope" value="Bacteria"/>
</dbReference>
<dbReference type="InterPro" id="IPR019587">
    <property type="entry name" value="Polyketide_cyclase/dehydratase"/>
</dbReference>
<dbReference type="CDD" id="cd07818">
    <property type="entry name" value="SRPBCC_1"/>
    <property type="match status" value="1"/>
</dbReference>
<evidence type="ECO:0000313" key="2">
    <source>
        <dbReference type="Proteomes" id="UP000028705"/>
    </source>
</evidence>
<comment type="caution">
    <text evidence="1">The sequence shown here is derived from an EMBL/GenBank/DDBJ whole genome shotgun (WGS) entry which is preliminary data.</text>
</comment>
<dbReference type="AlphaFoldDB" id="A0A086A162"/>
<dbReference type="Proteomes" id="UP000028705">
    <property type="component" value="Unassembled WGS sequence"/>
</dbReference>
<reference evidence="1 2" key="1">
    <citation type="submission" date="2014-07" db="EMBL/GenBank/DDBJ databases">
        <title>Genome of Chryseobacterium soli DSM 19298.</title>
        <authorList>
            <person name="Stropko S.J."/>
            <person name="Pipes S.E."/>
            <person name="Newman J."/>
        </authorList>
    </citation>
    <scope>NUCLEOTIDE SEQUENCE [LARGE SCALE GENOMIC DNA]</scope>
    <source>
        <strain evidence="1 2">DSM 19298</strain>
    </source>
</reference>
<dbReference type="Pfam" id="PF10604">
    <property type="entry name" value="Polyketide_cyc2"/>
    <property type="match status" value="1"/>
</dbReference>
<dbReference type="Gene3D" id="3.30.530.20">
    <property type="match status" value="1"/>
</dbReference>